<dbReference type="Gene3D" id="1.10.260.40">
    <property type="entry name" value="lambda repressor-like DNA-binding domains"/>
    <property type="match status" value="1"/>
</dbReference>
<name>A0A9D1LP79_9FIRM</name>
<dbReference type="GO" id="GO:0005829">
    <property type="term" value="C:cytosol"/>
    <property type="evidence" value="ECO:0007669"/>
    <property type="project" value="TreeGrafter"/>
</dbReference>
<protein>
    <submittedName>
        <fullName evidence="3">Helix-turn-helix transcriptional regulator</fullName>
    </submittedName>
</protein>
<dbReference type="Pfam" id="PF01381">
    <property type="entry name" value="HTH_3"/>
    <property type="match status" value="1"/>
</dbReference>
<dbReference type="GO" id="GO:0003700">
    <property type="term" value="F:DNA-binding transcription factor activity"/>
    <property type="evidence" value="ECO:0007669"/>
    <property type="project" value="TreeGrafter"/>
</dbReference>
<gene>
    <name evidence="3" type="ORF">IAC52_04400</name>
</gene>
<dbReference type="InterPro" id="IPR001387">
    <property type="entry name" value="Cro/C1-type_HTH"/>
</dbReference>
<evidence type="ECO:0000313" key="3">
    <source>
        <dbReference type="EMBL" id="HIU45519.1"/>
    </source>
</evidence>
<dbReference type="SUPFAM" id="SSF47413">
    <property type="entry name" value="lambda repressor-like DNA-binding domains"/>
    <property type="match status" value="1"/>
</dbReference>
<dbReference type="Proteomes" id="UP000824070">
    <property type="component" value="Unassembled WGS sequence"/>
</dbReference>
<keyword evidence="1" id="KW-0238">DNA-binding</keyword>
<organism evidence="3 4">
    <name type="scientific">Candidatus Alloenteromonas pullicola</name>
    <dbReference type="NCBI Taxonomy" id="2840784"/>
    <lineage>
        <taxon>Bacteria</taxon>
        <taxon>Bacillati</taxon>
        <taxon>Bacillota</taxon>
        <taxon>Bacillota incertae sedis</taxon>
        <taxon>Candidatus Alloenteromonas</taxon>
    </lineage>
</organism>
<feature type="domain" description="HTH cro/C1-type" evidence="2">
    <location>
        <begin position="27"/>
        <end position="81"/>
    </location>
</feature>
<evidence type="ECO:0000256" key="1">
    <source>
        <dbReference type="ARBA" id="ARBA00023125"/>
    </source>
</evidence>
<dbReference type="PANTHER" id="PTHR46797">
    <property type="entry name" value="HTH-TYPE TRANSCRIPTIONAL REGULATOR"/>
    <property type="match status" value="1"/>
</dbReference>
<comment type="caution">
    <text evidence="3">The sequence shown here is derived from an EMBL/GenBank/DDBJ whole genome shotgun (WGS) entry which is preliminary data.</text>
</comment>
<reference evidence="3" key="2">
    <citation type="journal article" date="2021" name="PeerJ">
        <title>Extensive microbial diversity within the chicken gut microbiome revealed by metagenomics and culture.</title>
        <authorList>
            <person name="Gilroy R."/>
            <person name="Ravi A."/>
            <person name="Getino M."/>
            <person name="Pursley I."/>
            <person name="Horton D.L."/>
            <person name="Alikhan N.F."/>
            <person name="Baker D."/>
            <person name="Gharbi K."/>
            <person name="Hall N."/>
            <person name="Watson M."/>
            <person name="Adriaenssens E.M."/>
            <person name="Foster-Nyarko E."/>
            <person name="Jarju S."/>
            <person name="Secka A."/>
            <person name="Antonio M."/>
            <person name="Oren A."/>
            <person name="Chaudhuri R.R."/>
            <person name="La Ragione R."/>
            <person name="Hildebrand F."/>
            <person name="Pallen M.J."/>
        </authorList>
    </citation>
    <scope>NUCLEOTIDE SEQUENCE</scope>
    <source>
        <strain evidence="3">ChiGjej1B1-22543</strain>
    </source>
</reference>
<dbReference type="PANTHER" id="PTHR46797:SF1">
    <property type="entry name" value="METHYLPHOSPHONATE SYNTHASE"/>
    <property type="match status" value="1"/>
</dbReference>
<evidence type="ECO:0000259" key="2">
    <source>
        <dbReference type="PROSITE" id="PS50943"/>
    </source>
</evidence>
<sequence>METLSKKKRAHRGEQDEQALYELSNRIKGIRLAKGLSQLELSLRLGCSPHYISDIENMRRNPSFLSLLHIAEALGVGIEDLLIG</sequence>
<dbReference type="PROSITE" id="PS50943">
    <property type="entry name" value="HTH_CROC1"/>
    <property type="match status" value="1"/>
</dbReference>
<accession>A0A9D1LP79</accession>
<reference evidence="3" key="1">
    <citation type="submission" date="2020-10" db="EMBL/GenBank/DDBJ databases">
        <authorList>
            <person name="Gilroy R."/>
        </authorList>
    </citation>
    <scope>NUCLEOTIDE SEQUENCE</scope>
    <source>
        <strain evidence="3">ChiGjej1B1-22543</strain>
    </source>
</reference>
<proteinExistence type="predicted"/>
<dbReference type="AlphaFoldDB" id="A0A9D1LP79"/>
<dbReference type="SMART" id="SM00530">
    <property type="entry name" value="HTH_XRE"/>
    <property type="match status" value="1"/>
</dbReference>
<dbReference type="InterPro" id="IPR050807">
    <property type="entry name" value="TransReg_Diox_bact_type"/>
</dbReference>
<dbReference type="GO" id="GO:0003677">
    <property type="term" value="F:DNA binding"/>
    <property type="evidence" value="ECO:0007669"/>
    <property type="project" value="UniProtKB-KW"/>
</dbReference>
<dbReference type="InterPro" id="IPR010982">
    <property type="entry name" value="Lambda_DNA-bd_dom_sf"/>
</dbReference>
<evidence type="ECO:0000313" key="4">
    <source>
        <dbReference type="Proteomes" id="UP000824070"/>
    </source>
</evidence>
<dbReference type="EMBL" id="DVMV01000037">
    <property type="protein sequence ID" value="HIU45519.1"/>
    <property type="molecule type" value="Genomic_DNA"/>
</dbReference>
<dbReference type="CDD" id="cd00093">
    <property type="entry name" value="HTH_XRE"/>
    <property type="match status" value="1"/>
</dbReference>